<dbReference type="PIRSF" id="PIRSF029202">
    <property type="entry name" value="UCP029202"/>
    <property type="match status" value="1"/>
</dbReference>
<sequence length="337" mass="37796">MKDFNMDDYSALKGSTLVKGLAGSEQLRFDSVESATVFFARELDQVKTKTYDKQYPELSALSYFPITSEVNEGAETTTYYSYDITGMAAIINNYATDLPRVDVQGESHTASIKSVGDSYGYNVQEMRASRMAGKSLDARKGAAARRASDYMVNKIAFAGDKKHNLVGIFSDGTDIPLYTLSEVEVDGKKYTDWAHKTADQILEDINGMQKFVDKITMSIEKPDTLALPSYIYMDLSTRRIPDTETTVLSFIKDHAPYLKNFESMAELQDSATDINPTGKNVAFMYTKDPEKFSLEIPLPFYQYPLQVQKLETEIPCETRTAGLIIYYPLSMLLAYGI</sequence>
<name>A0A174KXT6_9FIRM</name>
<reference evidence="1 2" key="1">
    <citation type="submission" date="2015-09" db="EMBL/GenBank/DDBJ databases">
        <authorList>
            <consortium name="Pathogen Informatics"/>
        </authorList>
    </citation>
    <scope>NUCLEOTIDE SEQUENCE [LARGE SCALE GENOMIC DNA]</scope>
    <source>
        <strain evidence="1 2">2789STDY5834884</strain>
    </source>
</reference>
<dbReference type="AlphaFoldDB" id="A0A174KXT6"/>
<dbReference type="Pfam" id="PF09950">
    <property type="entry name" value="Major_capside"/>
    <property type="match status" value="1"/>
</dbReference>
<evidence type="ECO:0000313" key="1">
    <source>
        <dbReference type="EMBL" id="CUP14079.1"/>
    </source>
</evidence>
<protein>
    <submittedName>
        <fullName evidence="1">Uncharacterized protein conserved in bacteria</fullName>
    </submittedName>
</protein>
<gene>
    <name evidence="1" type="ORF">ERS852497_02007</name>
</gene>
<dbReference type="EMBL" id="CZAJ01000019">
    <property type="protein sequence ID" value="CUP14079.1"/>
    <property type="molecule type" value="Genomic_DNA"/>
</dbReference>
<dbReference type="RefSeq" id="WP_022463624.1">
    <property type="nucleotide sequence ID" value="NZ_CZAJ01000019.1"/>
</dbReference>
<dbReference type="Gene3D" id="3.30.2400.30">
    <property type="match status" value="1"/>
</dbReference>
<organism evidence="1 2">
    <name type="scientific">Agathobacter rectalis</name>
    <dbReference type="NCBI Taxonomy" id="39491"/>
    <lineage>
        <taxon>Bacteria</taxon>
        <taxon>Bacillati</taxon>
        <taxon>Bacillota</taxon>
        <taxon>Clostridia</taxon>
        <taxon>Lachnospirales</taxon>
        <taxon>Lachnospiraceae</taxon>
        <taxon>Agathobacter</taxon>
    </lineage>
</organism>
<dbReference type="Proteomes" id="UP000095602">
    <property type="component" value="Unassembled WGS sequence"/>
</dbReference>
<accession>A0A174KXT6</accession>
<proteinExistence type="predicted"/>
<evidence type="ECO:0000313" key="2">
    <source>
        <dbReference type="Proteomes" id="UP000095602"/>
    </source>
</evidence>
<dbReference type="InterPro" id="IPR020049">
    <property type="entry name" value="Major_capsid-like"/>
</dbReference>